<feature type="region of interest" description="Disordered" evidence="2">
    <location>
        <begin position="334"/>
        <end position="358"/>
    </location>
</feature>
<accession>A0ABD5V0D6</accession>
<evidence type="ECO:0000256" key="2">
    <source>
        <dbReference type="SAM" id="MobiDB-lite"/>
    </source>
</evidence>
<dbReference type="Gene3D" id="3.40.190.10">
    <property type="entry name" value="Periplasmic binding protein-like II"/>
    <property type="match status" value="4"/>
</dbReference>
<dbReference type="EMBL" id="JBHSXQ010000001">
    <property type="protein sequence ID" value="MFC6904371.1"/>
    <property type="molecule type" value="Genomic_DNA"/>
</dbReference>
<proteinExistence type="predicted"/>
<dbReference type="AlphaFoldDB" id="A0ABD5V0D6"/>
<comment type="caution">
    <text evidence="4">The sequence shown here is derived from an EMBL/GenBank/DDBJ whole genome shotgun (WGS) entry which is preliminary data.</text>
</comment>
<dbReference type="PROSITE" id="PS51318">
    <property type="entry name" value="TAT"/>
    <property type="match status" value="1"/>
</dbReference>
<keyword evidence="1" id="KW-0732">Signal</keyword>
<organism evidence="4 5">
    <name type="scientific">Halalkalicoccus tibetensis</name>
    <dbReference type="NCBI Taxonomy" id="175632"/>
    <lineage>
        <taxon>Archaea</taxon>
        <taxon>Methanobacteriati</taxon>
        <taxon>Methanobacteriota</taxon>
        <taxon>Stenosarchaea group</taxon>
        <taxon>Halobacteria</taxon>
        <taxon>Halobacteriales</taxon>
        <taxon>Halococcaceae</taxon>
        <taxon>Halalkalicoccus</taxon>
    </lineage>
</organism>
<gene>
    <name evidence="4" type="ORF">ACFQGH_04070</name>
</gene>
<name>A0ABD5V0D6_9EURY</name>
<dbReference type="PANTHER" id="PTHR30570:SF1">
    <property type="entry name" value="PHOSPHATE-BINDING PROTEIN PSTS"/>
    <property type="match status" value="1"/>
</dbReference>
<dbReference type="Proteomes" id="UP001596312">
    <property type="component" value="Unassembled WGS sequence"/>
</dbReference>
<dbReference type="SUPFAM" id="SSF53850">
    <property type="entry name" value="Periplasmic binding protein-like II"/>
    <property type="match status" value="2"/>
</dbReference>
<reference evidence="4 5" key="1">
    <citation type="journal article" date="2019" name="Int. J. Syst. Evol. Microbiol.">
        <title>The Global Catalogue of Microorganisms (GCM) 10K type strain sequencing project: providing services to taxonomists for standard genome sequencing and annotation.</title>
        <authorList>
            <consortium name="The Broad Institute Genomics Platform"/>
            <consortium name="The Broad Institute Genome Sequencing Center for Infectious Disease"/>
            <person name="Wu L."/>
            <person name="Ma J."/>
        </authorList>
    </citation>
    <scope>NUCLEOTIDE SEQUENCE [LARGE SCALE GENOMIC DNA]</scope>
    <source>
        <strain evidence="4 5">CGMCC 1.3240</strain>
    </source>
</reference>
<dbReference type="InterPro" id="IPR050811">
    <property type="entry name" value="Phosphate_ABC_transporter"/>
</dbReference>
<protein>
    <submittedName>
        <fullName evidence="4">Substrate-binding domain-containing protein</fullName>
    </submittedName>
</protein>
<dbReference type="RefSeq" id="WP_340602878.1">
    <property type="nucleotide sequence ID" value="NZ_JBBMXV010000001.1"/>
</dbReference>
<evidence type="ECO:0000313" key="5">
    <source>
        <dbReference type="Proteomes" id="UP001596312"/>
    </source>
</evidence>
<evidence type="ECO:0000256" key="1">
    <source>
        <dbReference type="ARBA" id="ARBA00022729"/>
    </source>
</evidence>
<sequence>MATDPSATGTTRRKFLTAVGASGAIGLAGCTDFLEDQAGSEAAIETVAVESDEDGEFYHPTEENIESGVYSPLTRPLFIFVNHATLEENPDLIGSYVQFYFENQHEFARDTGYYATDDETRDQNMEEFQAVLDDLGVEVDPDDIDGGTIDCSGSNTVAPITSAAGEDFENEHEGVSVAVNPEGTGAGFQDFATGGSDIQSASREILDEEAEVAEENGVEYSHYEIGWDGLAVVKHADNDWMDEITLDDLHAVWRYESEITAWSDIDDEYPDEEIDLWGRDDDSGTFDYFTREINGEIGSIRTDYSAHTDTGSIMEGVAESQYAFGWGGVGYFTELGGEPGEGGAEVEDGNDGDDEDDE</sequence>
<evidence type="ECO:0000313" key="4">
    <source>
        <dbReference type="EMBL" id="MFC6904371.1"/>
    </source>
</evidence>
<keyword evidence="5" id="KW-1185">Reference proteome</keyword>
<feature type="domain" description="PBP" evidence="3">
    <location>
        <begin position="147"/>
        <end position="296"/>
    </location>
</feature>
<dbReference type="InterPro" id="IPR024370">
    <property type="entry name" value="PBP_domain"/>
</dbReference>
<dbReference type="Pfam" id="PF12849">
    <property type="entry name" value="PBP_like_2"/>
    <property type="match status" value="1"/>
</dbReference>
<evidence type="ECO:0000259" key="3">
    <source>
        <dbReference type="Pfam" id="PF12849"/>
    </source>
</evidence>
<dbReference type="InterPro" id="IPR006311">
    <property type="entry name" value="TAT_signal"/>
</dbReference>
<dbReference type="PANTHER" id="PTHR30570">
    <property type="entry name" value="PERIPLASMIC PHOSPHATE BINDING COMPONENT OF PHOSPHATE ABC TRANSPORTER"/>
    <property type="match status" value="1"/>
</dbReference>
<feature type="compositionally biased region" description="Acidic residues" evidence="2">
    <location>
        <begin position="344"/>
        <end position="358"/>
    </location>
</feature>